<dbReference type="GO" id="GO:0006952">
    <property type="term" value="P:defense response"/>
    <property type="evidence" value="ECO:0007669"/>
    <property type="project" value="UniProtKB-KW"/>
</dbReference>
<comment type="caution">
    <text evidence="8">The sequence shown here is derived from an EMBL/GenBank/DDBJ whole genome shotgun (WGS) entry which is preliminary data.</text>
</comment>
<evidence type="ECO:0000256" key="4">
    <source>
        <dbReference type="SAM" id="Coils"/>
    </source>
</evidence>
<dbReference type="InterPro" id="IPR002182">
    <property type="entry name" value="NB-ARC"/>
</dbReference>
<dbReference type="Pfam" id="PF25019">
    <property type="entry name" value="LRR_R13L1-DRL21"/>
    <property type="match status" value="1"/>
</dbReference>
<keyword evidence="9" id="KW-1185">Reference proteome</keyword>
<reference evidence="9" key="1">
    <citation type="submission" date="2016-06" db="EMBL/GenBank/DDBJ databases">
        <title>Parallel loss of symbiosis genes in relatives of nitrogen-fixing non-legume Parasponia.</title>
        <authorList>
            <person name="Van Velzen R."/>
            <person name="Holmer R."/>
            <person name="Bu F."/>
            <person name="Rutten L."/>
            <person name="Van Zeijl A."/>
            <person name="Liu W."/>
            <person name="Santuari L."/>
            <person name="Cao Q."/>
            <person name="Sharma T."/>
            <person name="Shen D."/>
            <person name="Roswanjaya Y."/>
            <person name="Wardhani T."/>
            <person name="Kalhor M.S."/>
            <person name="Jansen J."/>
            <person name="Van den Hoogen J."/>
            <person name="Gungor B."/>
            <person name="Hartog M."/>
            <person name="Hontelez J."/>
            <person name="Verver J."/>
            <person name="Yang W.-C."/>
            <person name="Schijlen E."/>
            <person name="Repin R."/>
            <person name="Schilthuizen M."/>
            <person name="Schranz E."/>
            <person name="Heidstra R."/>
            <person name="Miyata K."/>
            <person name="Fedorova E."/>
            <person name="Kohlen W."/>
            <person name="Bisseling T."/>
            <person name="Smit S."/>
            <person name="Geurts R."/>
        </authorList>
    </citation>
    <scope>NUCLEOTIDE SEQUENCE [LARGE SCALE GENOMIC DNA]</scope>
    <source>
        <strain evidence="9">cv. RG33-2</strain>
    </source>
</reference>
<dbReference type="SMART" id="SM00369">
    <property type="entry name" value="LRR_TYP"/>
    <property type="match status" value="2"/>
</dbReference>
<evidence type="ECO:0000256" key="3">
    <source>
        <dbReference type="ARBA" id="ARBA00022821"/>
    </source>
</evidence>
<dbReference type="Pfam" id="PF13855">
    <property type="entry name" value="LRR_8"/>
    <property type="match status" value="1"/>
</dbReference>
<keyword evidence="4" id="KW-0175">Coiled coil</keyword>
<keyword evidence="1" id="KW-0433">Leucine-rich repeat</keyword>
<dbReference type="PANTHER" id="PTHR36766">
    <property type="entry name" value="PLANT BROAD-SPECTRUM MILDEW RESISTANCE PROTEIN RPW8"/>
    <property type="match status" value="1"/>
</dbReference>
<dbReference type="Proteomes" id="UP000237000">
    <property type="component" value="Unassembled WGS sequence"/>
</dbReference>
<dbReference type="Pfam" id="PF00931">
    <property type="entry name" value="NB-ARC"/>
    <property type="match status" value="1"/>
</dbReference>
<evidence type="ECO:0000313" key="9">
    <source>
        <dbReference type="Proteomes" id="UP000237000"/>
    </source>
</evidence>
<proteinExistence type="predicted"/>
<dbReference type="InterPro" id="IPR036388">
    <property type="entry name" value="WH-like_DNA-bd_sf"/>
</dbReference>
<dbReference type="PANTHER" id="PTHR36766:SF70">
    <property type="entry name" value="DISEASE RESISTANCE PROTEIN RGA4"/>
    <property type="match status" value="1"/>
</dbReference>
<dbReference type="AlphaFoldDB" id="A0A2P5F444"/>
<feature type="coiled-coil region" evidence="4">
    <location>
        <begin position="136"/>
        <end position="163"/>
    </location>
</feature>
<sequence>MCDPAQLVCGCLQLHQLWYSTYQLAERQLKPICGLKKEIEALNRKFSNDIEPKMADAEKVYLQAILKFLENKKENDENWKRVNHWFPEFKGVGYDVDDLLDKWKTVNIMSKIEADLAVKKVCCLIPSFFCKSLRLRRKIVSDMEALKKDLENFEKRELQFDERLNGEPLESLRRATSSFGLPQVHGRDKEKQILMSKLNLTGGSRTEGGGCVDKTIPIVGMGGVGKTTLAKFVFSDETVKRYFVTIWVSVPYKFDLPKILRTIIEQVSFRGPPSDAAKQTLLNHVVQSISKRRLLLVLDDVWDVEKSEWDTLIEAFGNSDPSSKILVTTQNADVVEMMGARNSMIHLEVLFKDDCWKIVSHLASQADWNIGGQLDQQLRDNFWCKCSGLPLVAHTLEFQLRSNRNKKDRWNQDFLSDIGDDYKILFGTFFLNYYGLSSFQRRCFSYCSVFPRDHQIENDDVVELWMSQDYFVEGSGQRPKEDGQRCFEILANRCLFQDSTKDCNGDIIKCKMHRLVYEFARFLTKHEEARHFTLLLETSQAQIPCSMKEKKKLRTLFVVRSDTSSAPTDPLSCDLLVKLKCLRTLNLGHCNILQLPEKLYKLVHLRYLNLSGNPLTTLPNALCYLFNLQTLRLKGCTQLERLPGEIGKLALKFRHLYIEGCVRLKALPKETLSLTHLQTLDMFIIPSSDDPPNYEALKLEDLKQLDHIRGSIHICRCRNLTNANDLIQATNLVLNDRRNYHVNVKLNFEEISNSTRTVDEQAILGALKPHADLTSLEIRGCMGTSFPNWMGSLPILKRLVLCGCRNWESLPPLGRLQSLESLQIDNMNGVVIVGLQFLGLAGGNDRGAISFPKLIELKFSCLASWRIWEWTTSSGEENGSTIMPCLASLQVSGCGSLQALPGFLRGIRKLMNLTIDGCTILTQRCQEGVGEDWDKIFRIPNIKIDDVPIRPRLVAESRASCYSSALQASTSGNSATPGSMSGPSTVVNSSNTCWIVPYAVVLTVVAELLRLDLVNAALLCILRRADF</sequence>
<dbReference type="Gene3D" id="1.10.10.10">
    <property type="entry name" value="Winged helix-like DNA-binding domain superfamily/Winged helix DNA-binding domain"/>
    <property type="match status" value="1"/>
</dbReference>
<dbReference type="InterPro" id="IPR058922">
    <property type="entry name" value="WHD_DRP"/>
</dbReference>
<dbReference type="InterPro" id="IPR027417">
    <property type="entry name" value="P-loop_NTPase"/>
</dbReference>
<dbReference type="PROSITE" id="PS51450">
    <property type="entry name" value="LRR"/>
    <property type="match status" value="1"/>
</dbReference>
<keyword evidence="2" id="KW-0677">Repeat</keyword>
<dbReference type="InterPro" id="IPR001611">
    <property type="entry name" value="Leu-rich_rpt"/>
</dbReference>
<dbReference type="EMBL" id="JXTC01000064">
    <property type="protein sequence ID" value="PON92556.1"/>
    <property type="molecule type" value="Genomic_DNA"/>
</dbReference>
<dbReference type="Pfam" id="PF23559">
    <property type="entry name" value="WHD_DRP"/>
    <property type="match status" value="1"/>
</dbReference>
<protein>
    <submittedName>
        <fullName evidence="8">NB-ARC domain, LRR domain containing protein</fullName>
    </submittedName>
</protein>
<dbReference type="InterPro" id="IPR032675">
    <property type="entry name" value="LRR_dom_sf"/>
</dbReference>
<dbReference type="Gene3D" id="3.40.50.300">
    <property type="entry name" value="P-loop containing nucleotide triphosphate hydrolases"/>
    <property type="match status" value="1"/>
</dbReference>
<evidence type="ECO:0000259" key="6">
    <source>
        <dbReference type="Pfam" id="PF23559"/>
    </source>
</evidence>
<dbReference type="InParanoid" id="A0A2P5F444"/>
<dbReference type="PRINTS" id="PR00364">
    <property type="entry name" value="DISEASERSIST"/>
</dbReference>
<gene>
    <name evidence="8" type="ORF">TorRG33x02_116500</name>
</gene>
<dbReference type="GO" id="GO:0043531">
    <property type="term" value="F:ADP binding"/>
    <property type="evidence" value="ECO:0007669"/>
    <property type="project" value="InterPro"/>
</dbReference>
<evidence type="ECO:0000259" key="7">
    <source>
        <dbReference type="Pfam" id="PF25019"/>
    </source>
</evidence>
<dbReference type="SUPFAM" id="SSF52058">
    <property type="entry name" value="L domain-like"/>
    <property type="match status" value="1"/>
</dbReference>
<dbReference type="SUPFAM" id="SSF52540">
    <property type="entry name" value="P-loop containing nucleoside triphosphate hydrolases"/>
    <property type="match status" value="1"/>
</dbReference>
<evidence type="ECO:0000256" key="1">
    <source>
        <dbReference type="ARBA" id="ARBA00022614"/>
    </source>
</evidence>
<feature type="domain" description="NB-ARC" evidence="5">
    <location>
        <begin position="215"/>
        <end position="366"/>
    </location>
</feature>
<evidence type="ECO:0000313" key="8">
    <source>
        <dbReference type="EMBL" id="PON92556.1"/>
    </source>
</evidence>
<keyword evidence="3" id="KW-0611">Plant defense</keyword>
<feature type="domain" description="Disease resistance protein winged helix" evidence="6">
    <location>
        <begin position="449"/>
        <end position="520"/>
    </location>
</feature>
<organism evidence="8 9">
    <name type="scientific">Trema orientale</name>
    <name type="common">Charcoal tree</name>
    <name type="synonym">Celtis orientalis</name>
    <dbReference type="NCBI Taxonomy" id="63057"/>
    <lineage>
        <taxon>Eukaryota</taxon>
        <taxon>Viridiplantae</taxon>
        <taxon>Streptophyta</taxon>
        <taxon>Embryophyta</taxon>
        <taxon>Tracheophyta</taxon>
        <taxon>Spermatophyta</taxon>
        <taxon>Magnoliopsida</taxon>
        <taxon>eudicotyledons</taxon>
        <taxon>Gunneridae</taxon>
        <taxon>Pentapetalae</taxon>
        <taxon>rosids</taxon>
        <taxon>fabids</taxon>
        <taxon>Rosales</taxon>
        <taxon>Cannabaceae</taxon>
        <taxon>Trema</taxon>
    </lineage>
</organism>
<evidence type="ECO:0000259" key="5">
    <source>
        <dbReference type="Pfam" id="PF00931"/>
    </source>
</evidence>
<accession>A0A2P5F444</accession>
<name>A0A2P5F444_TREOI</name>
<dbReference type="Gene3D" id="3.80.10.10">
    <property type="entry name" value="Ribonuclease Inhibitor"/>
    <property type="match status" value="2"/>
</dbReference>
<dbReference type="InterPro" id="IPR003591">
    <property type="entry name" value="Leu-rich_rpt_typical-subtyp"/>
</dbReference>
<dbReference type="InterPro" id="IPR056789">
    <property type="entry name" value="LRR_R13L1-DRL21"/>
</dbReference>
<dbReference type="OrthoDB" id="72369at2759"/>
<feature type="domain" description="R13L1/DRL21-like LRR repeat region" evidence="7">
    <location>
        <begin position="699"/>
        <end position="827"/>
    </location>
</feature>
<evidence type="ECO:0000256" key="2">
    <source>
        <dbReference type="ARBA" id="ARBA00022737"/>
    </source>
</evidence>